<dbReference type="PRINTS" id="PR00300">
    <property type="entry name" value="CLPPROTEASEA"/>
</dbReference>
<dbReference type="SUPFAM" id="SSF52540">
    <property type="entry name" value="P-loop containing nucleoside triphosphate hydrolases"/>
    <property type="match status" value="1"/>
</dbReference>
<evidence type="ECO:0000256" key="6">
    <source>
        <dbReference type="ARBA" id="ARBA00022932"/>
    </source>
</evidence>
<keyword evidence="4" id="KW-0862">Zinc</keyword>
<sequence length="505" mass="54963">MSQALYRKYRSKSLDEVVGQTHITDILARAIKAGRISHAYLLTGPRGVGKTSVARILAHEINHLPYSDESTHLDIIEIDAASNNGVEDVRDLREKVQIAPVSAAKKVYIIDEVHMLSKAAFNALLKTLEEPPEHIVFILATTDVDKLPATIISRTQRYGFRAISEADAIKHLRYIADEEHIIIDDASLKLIANRGDGSFRDSISLLDQLANLSVPQKGITPDLIEAALGLAPTKIVKKIIEAVENRDIANIAQLLETTIANGISAVTLTEQLTYTTRDNIVSKPQLLPLLDGLLDVAKSSQPQLKLLAVLGSAALEHKPSKTAALSTSVFEVTATIEELSKQAVKAKPAMPRTNHFQAIVSPALAPEVSSVETLEPESTPVLKQRGTRSEAVSTEDTSGAKSVSIDFDWKALVEHTRQTYVALYSVLSKCDHKQLGNTLTLYTKSTFYKKKLDDQKYSSHLYEALKATGSYGLIVHTIPTPMPPRSIQAAAVAAMMGGGEEVTLS</sequence>
<keyword evidence="6 8" id="KW-0239">DNA-directed DNA polymerase</keyword>
<evidence type="ECO:0000256" key="1">
    <source>
        <dbReference type="ARBA" id="ARBA00006360"/>
    </source>
</evidence>
<dbReference type="CDD" id="cd00009">
    <property type="entry name" value="AAA"/>
    <property type="match status" value="1"/>
</dbReference>
<gene>
    <name evidence="8 11" type="primary">dnaX</name>
    <name evidence="11" type="ORF">EOT05_03055</name>
</gene>
<dbReference type="Pfam" id="PF13177">
    <property type="entry name" value="DNA_pol3_delta2"/>
    <property type="match status" value="1"/>
</dbReference>
<dbReference type="Gene3D" id="1.10.8.60">
    <property type="match status" value="1"/>
</dbReference>
<evidence type="ECO:0000256" key="3">
    <source>
        <dbReference type="ARBA" id="ARBA00022741"/>
    </source>
</evidence>
<comment type="subunit">
    <text evidence="8">DNA polymerase III contains a core (composed of alpha, epsilon and theta chains) that associates with a tau subunit. This core dimerizes to form the POLIII' complex. PolIII' associates with the gamma complex (composed of gamma, delta, delta', psi and chi chains) and with the beta chain to form the complete DNA polymerase III complex.</text>
</comment>
<feature type="domain" description="AAA+ ATPase" evidence="10">
    <location>
        <begin position="36"/>
        <end position="164"/>
    </location>
</feature>
<dbReference type="GO" id="GO:0003887">
    <property type="term" value="F:DNA-directed DNA polymerase activity"/>
    <property type="evidence" value="ECO:0007669"/>
    <property type="project" value="UniProtKB-KW"/>
</dbReference>
<dbReference type="InterPro" id="IPR012763">
    <property type="entry name" value="DNA_pol_III_sug/sutau_N"/>
</dbReference>
<evidence type="ECO:0000313" key="11">
    <source>
        <dbReference type="EMBL" id="RWZ78701.1"/>
    </source>
</evidence>
<dbReference type="SMART" id="SM00382">
    <property type="entry name" value="AAA"/>
    <property type="match status" value="1"/>
</dbReference>
<evidence type="ECO:0000256" key="2">
    <source>
        <dbReference type="ARBA" id="ARBA00022723"/>
    </source>
</evidence>
<evidence type="ECO:0000256" key="9">
    <source>
        <dbReference type="SAM" id="MobiDB-lite"/>
    </source>
</evidence>
<dbReference type="GO" id="GO:0006261">
    <property type="term" value="P:DNA-templated DNA replication"/>
    <property type="evidence" value="ECO:0007669"/>
    <property type="project" value="TreeGrafter"/>
</dbReference>
<reference evidence="11" key="1">
    <citation type="submission" date="2019-01" db="EMBL/GenBank/DDBJ databases">
        <title>Genomic signatures and co-occurrence patterns of the ultra-small Saccharimodia (Patescibacteria phylum) suggest a symbiotic lifestyle.</title>
        <authorList>
            <person name="Lemos L."/>
            <person name="Medeiros J."/>
            <person name="Andreote F."/>
            <person name="Fernandes G."/>
            <person name="Varani A."/>
            <person name="Oliveira G."/>
            <person name="Pylro V."/>
        </authorList>
    </citation>
    <scope>NUCLEOTIDE SEQUENCE [LARGE SCALE GENOMIC DNA]</scope>
    <source>
        <strain evidence="11">AMD02</strain>
    </source>
</reference>
<dbReference type="Proteomes" id="UP000289257">
    <property type="component" value="Unassembled WGS sequence"/>
</dbReference>
<dbReference type="GO" id="GO:0046872">
    <property type="term" value="F:metal ion binding"/>
    <property type="evidence" value="ECO:0007669"/>
    <property type="project" value="UniProtKB-KW"/>
</dbReference>
<dbReference type="PANTHER" id="PTHR11669">
    <property type="entry name" value="REPLICATION FACTOR C / DNA POLYMERASE III GAMMA-TAU SUBUNIT"/>
    <property type="match status" value="1"/>
</dbReference>
<dbReference type="NCBIfam" id="TIGR02397">
    <property type="entry name" value="dnaX_nterm"/>
    <property type="match status" value="1"/>
</dbReference>
<dbReference type="PANTHER" id="PTHR11669:SF0">
    <property type="entry name" value="PROTEIN STICHEL-LIKE 2"/>
    <property type="match status" value="1"/>
</dbReference>
<evidence type="ECO:0000313" key="12">
    <source>
        <dbReference type="Proteomes" id="UP000289257"/>
    </source>
</evidence>
<dbReference type="GO" id="GO:0009360">
    <property type="term" value="C:DNA polymerase III complex"/>
    <property type="evidence" value="ECO:0007669"/>
    <property type="project" value="InterPro"/>
</dbReference>
<evidence type="ECO:0000256" key="4">
    <source>
        <dbReference type="ARBA" id="ARBA00022833"/>
    </source>
</evidence>
<keyword evidence="12" id="KW-1185">Reference proteome</keyword>
<evidence type="ECO:0000256" key="8">
    <source>
        <dbReference type="RuleBase" id="RU364063"/>
    </source>
</evidence>
<keyword evidence="8 11" id="KW-0548">Nucleotidyltransferase</keyword>
<evidence type="ECO:0000256" key="5">
    <source>
        <dbReference type="ARBA" id="ARBA00022840"/>
    </source>
</evidence>
<dbReference type="GO" id="GO:0005524">
    <property type="term" value="F:ATP binding"/>
    <property type="evidence" value="ECO:0007669"/>
    <property type="project" value="UniProtKB-KW"/>
</dbReference>
<comment type="similarity">
    <text evidence="1 8">Belongs to the DnaX/STICHEL family.</text>
</comment>
<comment type="function">
    <text evidence="8">DNA polymerase III is a complex, multichain enzyme responsible for most of the replicative synthesis in bacteria. This DNA polymerase also exhibits 3' to 5' exonuclease activity.</text>
</comment>
<evidence type="ECO:0000259" key="10">
    <source>
        <dbReference type="SMART" id="SM00382"/>
    </source>
</evidence>
<comment type="caution">
    <text evidence="11">The sequence shown here is derived from an EMBL/GenBank/DDBJ whole genome shotgun (WGS) entry which is preliminary data.</text>
</comment>
<comment type="catalytic activity">
    <reaction evidence="7 8">
        <text>DNA(n) + a 2'-deoxyribonucleoside 5'-triphosphate = DNA(n+1) + diphosphate</text>
        <dbReference type="Rhea" id="RHEA:22508"/>
        <dbReference type="Rhea" id="RHEA-COMP:17339"/>
        <dbReference type="Rhea" id="RHEA-COMP:17340"/>
        <dbReference type="ChEBI" id="CHEBI:33019"/>
        <dbReference type="ChEBI" id="CHEBI:61560"/>
        <dbReference type="ChEBI" id="CHEBI:173112"/>
        <dbReference type="EC" id="2.7.7.7"/>
    </reaction>
</comment>
<keyword evidence="5 8" id="KW-0067">ATP-binding</keyword>
<feature type="region of interest" description="Disordered" evidence="9">
    <location>
        <begin position="374"/>
        <end position="395"/>
    </location>
</feature>
<name>A0A4Q0AHP4_9BACT</name>
<organism evidence="11 12">
    <name type="scientific">Candidatus Microsaccharimonas sossegonensis</name>
    <dbReference type="NCBI Taxonomy" id="2506948"/>
    <lineage>
        <taxon>Bacteria</taxon>
        <taxon>Candidatus Saccharimonadota</taxon>
        <taxon>Candidatus Saccharimonadia</taxon>
        <taxon>Candidatus Saccharimonadales</taxon>
        <taxon>Candidatus Saccharimonadaceae</taxon>
        <taxon>Candidatus Microsaccharimonas</taxon>
    </lineage>
</organism>
<dbReference type="InterPro" id="IPR003593">
    <property type="entry name" value="AAA+_ATPase"/>
</dbReference>
<keyword evidence="8" id="KW-0235">DNA replication</keyword>
<keyword evidence="2" id="KW-0479">Metal-binding</keyword>
<keyword evidence="8 11" id="KW-0808">Transferase</keyword>
<keyword evidence="3 8" id="KW-0547">Nucleotide-binding</keyword>
<proteinExistence type="inferred from homology"/>
<protein>
    <recommendedName>
        <fullName evidence="8">DNA polymerase III subunit gamma/tau</fullName>
        <ecNumber evidence="8">2.7.7.7</ecNumber>
    </recommendedName>
</protein>
<evidence type="ECO:0000256" key="7">
    <source>
        <dbReference type="ARBA" id="ARBA00049244"/>
    </source>
</evidence>
<dbReference type="Pfam" id="PF22608">
    <property type="entry name" value="DNAX_ATPase_lid"/>
    <property type="match status" value="1"/>
</dbReference>
<dbReference type="AlphaFoldDB" id="A0A4Q0AHP4"/>
<dbReference type="EC" id="2.7.7.7" evidence="8"/>
<dbReference type="Gene3D" id="3.40.50.300">
    <property type="entry name" value="P-loop containing nucleotide triphosphate hydrolases"/>
    <property type="match status" value="1"/>
</dbReference>
<dbReference type="InterPro" id="IPR027417">
    <property type="entry name" value="P-loop_NTPase"/>
</dbReference>
<accession>A0A4Q0AHP4</accession>
<dbReference type="EMBL" id="SCKX01000001">
    <property type="protein sequence ID" value="RWZ78701.1"/>
    <property type="molecule type" value="Genomic_DNA"/>
</dbReference>
<dbReference type="InterPro" id="IPR050238">
    <property type="entry name" value="DNA_Rep/Repair_Clamp_Loader"/>
</dbReference>
<dbReference type="CDD" id="cd18137">
    <property type="entry name" value="HLD_clamp_pol_III_gamma_tau"/>
    <property type="match status" value="1"/>
</dbReference>
<dbReference type="InterPro" id="IPR045085">
    <property type="entry name" value="HLD_clamp_pol_III_gamma_tau"/>
</dbReference>
<dbReference type="InterPro" id="IPR001270">
    <property type="entry name" value="ClpA/B"/>
</dbReference>